<evidence type="ECO:0000313" key="2">
    <source>
        <dbReference type="EMBL" id="MFC7063353.1"/>
    </source>
</evidence>
<protein>
    <submittedName>
        <fullName evidence="2">Uncharacterized protein</fullName>
    </submittedName>
</protein>
<dbReference type="Proteomes" id="UP001596410">
    <property type="component" value="Unassembled WGS sequence"/>
</dbReference>
<organism evidence="2 3">
    <name type="scientific">Halobacillus seohaensis</name>
    <dbReference type="NCBI Taxonomy" id="447421"/>
    <lineage>
        <taxon>Bacteria</taxon>
        <taxon>Bacillati</taxon>
        <taxon>Bacillota</taxon>
        <taxon>Bacilli</taxon>
        <taxon>Bacillales</taxon>
        <taxon>Bacillaceae</taxon>
        <taxon>Halobacillus</taxon>
    </lineage>
</organism>
<feature type="transmembrane region" description="Helical" evidence="1">
    <location>
        <begin position="35"/>
        <end position="53"/>
    </location>
</feature>
<dbReference type="RefSeq" id="WP_204712315.1">
    <property type="nucleotide sequence ID" value="NZ_JBHSZV010000046.1"/>
</dbReference>
<evidence type="ECO:0000313" key="3">
    <source>
        <dbReference type="Proteomes" id="UP001596410"/>
    </source>
</evidence>
<keyword evidence="1" id="KW-0472">Membrane</keyword>
<feature type="transmembrane region" description="Helical" evidence="1">
    <location>
        <begin position="9"/>
        <end position="29"/>
    </location>
</feature>
<accession>A0ABW2EPN5</accession>
<sequence length="62" mass="7123">MIKSDKGQFIIFIITAILFVINSFLHLLNLGAVDFITILFYFIMVLAVFNAGMTTEKYMQNK</sequence>
<keyword evidence="1" id="KW-0812">Transmembrane</keyword>
<keyword evidence="3" id="KW-1185">Reference proteome</keyword>
<comment type="caution">
    <text evidence="2">The sequence shown here is derived from an EMBL/GenBank/DDBJ whole genome shotgun (WGS) entry which is preliminary data.</text>
</comment>
<keyword evidence="1" id="KW-1133">Transmembrane helix</keyword>
<gene>
    <name evidence="2" type="ORF">ACFQIC_16180</name>
</gene>
<name>A0ABW2EPN5_9BACI</name>
<proteinExistence type="predicted"/>
<evidence type="ECO:0000256" key="1">
    <source>
        <dbReference type="SAM" id="Phobius"/>
    </source>
</evidence>
<dbReference type="EMBL" id="JBHSZV010000046">
    <property type="protein sequence ID" value="MFC7063353.1"/>
    <property type="molecule type" value="Genomic_DNA"/>
</dbReference>
<reference evidence="3" key="1">
    <citation type="journal article" date="2019" name="Int. J. Syst. Evol. Microbiol.">
        <title>The Global Catalogue of Microorganisms (GCM) 10K type strain sequencing project: providing services to taxonomists for standard genome sequencing and annotation.</title>
        <authorList>
            <consortium name="The Broad Institute Genomics Platform"/>
            <consortium name="The Broad Institute Genome Sequencing Center for Infectious Disease"/>
            <person name="Wu L."/>
            <person name="Ma J."/>
        </authorList>
    </citation>
    <scope>NUCLEOTIDE SEQUENCE [LARGE SCALE GENOMIC DNA]</scope>
    <source>
        <strain evidence="3">CGMCC 4.1621</strain>
    </source>
</reference>